<keyword evidence="26" id="KW-1185">Reference proteome</keyword>
<dbReference type="EC" id="2.7.7.1" evidence="8"/>
<evidence type="ECO:0000256" key="20">
    <source>
        <dbReference type="ARBA" id="ARBA00075132"/>
    </source>
</evidence>
<comment type="catalytic activity">
    <reaction evidence="18">
        <text>beta-nicotinamide D-ribonucleotide + ATP + H(+) = diphosphate + NAD(+)</text>
        <dbReference type="Rhea" id="RHEA:21360"/>
        <dbReference type="ChEBI" id="CHEBI:14649"/>
        <dbReference type="ChEBI" id="CHEBI:15378"/>
        <dbReference type="ChEBI" id="CHEBI:30616"/>
        <dbReference type="ChEBI" id="CHEBI:33019"/>
        <dbReference type="ChEBI" id="CHEBI:57540"/>
        <dbReference type="EC" id="2.7.7.1"/>
    </reaction>
</comment>
<dbReference type="InterPro" id="IPR014729">
    <property type="entry name" value="Rossmann-like_a/b/a_fold"/>
</dbReference>
<dbReference type="AlphaFoldDB" id="A0A8K0J726"/>
<dbReference type="InterPro" id="IPR004821">
    <property type="entry name" value="Cyt_trans-like"/>
</dbReference>
<dbReference type="InterPro" id="IPR005248">
    <property type="entry name" value="NadD/NMNAT"/>
</dbReference>
<evidence type="ECO:0000256" key="10">
    <source>
        <dbReference type="ARBA" id="ARBA00022679"/>
    </source>
</evidence>
<comment type="cofactor">
    <cofactor evidence="1">
        <name>Mg(2+)</name>
        <dbReference type="ChEBI" id="CHEBI:18420"/>
    </cofactor>
</comment>
<evidence type="ECO:0000256" key="13">
    <source>
        <dbReference type="ARBA" id="ARBA00022840"/>
    </source>
</evidence>
<dbReference type="CDD" id="cd09286">
    <property type="entry name" value="NMNAT_Eukarya"/>
    <property type="match status" value="1"/>
</dbReference>
<evidence type="ECO:0000256" key="23">
    <source>
        <dbReference type="SAM" id="MobiDB-lite"/>
    </source>
</evidence>
<dbReference type="CDD" id="cd00067">
    <property type="entry name" value="GAL4"/>
    <property type="match status" value="1"/>
</dbReference>
<dbReference type="GO" id="GO:0005524">
    <property type="term" value="F:ATP binding"/>
    <property type="evidence" value="ECO:0007669"/>
    <property type="project" value="UniProtKB-KW"/>
</dbReference>
<dbReference type="InterPro" id="IPR045094">
    <property type="entry name" value="NMNAT_euk"/>
</dbReference>
<dbReference type="Proteomes" id="UP000811619">
    <property type="component" value="Unassembled WGS sequence"/>
</dbReference>
<evidence type="ECO:0000256" key="22">
    <source>
        <dbReference type="ARBA" id="ARBA00093425"/>
    </source>
</evidence>
<evidence type="ECO:0000313" key="26">
    <source>
        <dbReference type="Proteomes" id="UP000811619"/>
    </source>
</evidence>
<protein>
    <recommendedName>
        <fullName evidence="19">Nicotinamide/nicotinic acid mononucleotide adenylyltransferase 3</fullName>
        <ecNumber evidence="8">2.7.7.1</ecNumber>
        <ecNumber evidence="7">2.7.7.18</ecNumber>
    </recommendedName>
    <alternativeName>
        <fullName evidence="20">Nicotinamide-nucleotide adenylyltransferase 3</fullName>
    </alternativeName>
    <alternativeName>
        <fullName evidence="21">Nicotinate-nucleotide adenylyltransferase 3</fullName>
    </alternativeName>
</protein>
<comment type="similarity">
    <text evidence="5">Belongs to the eukaryotic NMN adenylyltransferase family.</text>
</comment>
<evidence type="ECO:0000256" key="6">
    <source>
        <dbReference type="ARBA" id="ARBA00011881"/>
    </source>
</evidence>
<dbReference type="SUPFAM" id="SSF57701">
    <property type="entry name" value="Zn2/Cys6 DNA-binding domain"/>
    <property type="match status" value="1"/>
</dbReference>
<evidence type="ECO:0000256" key="17">
    <source>
        <dbReference type="ARBA" id="ARBA00048721"/>
    </source>
</evidence>
<keyword evidence="13" id="KW-0067">ATP-binding</keyword>
<dbReference type="InterPro" id="IPR021858">
    <property type="entry name" value="Fun_TF"/>
</dbReference>
<evidence type="ECO:0000256" key="15">
    <source>
        <dbReference type="ARBA" id="ARBA00023128"/>
    </source>
</evidence>
<comment type="function">
    <text evidence="22">Catalyzes the formation of NAD(+) from nicotinamide mononucleotide (NMN) and ATP. Can also use the deamidated form; nicotinic acid mononucleotide (NaMN) as substrate with the same efficiency. Can use triazofurin monophosphate (TrMP) as substrate. Can also use GTP and ITP as nucleotide donors. Also catalyzes the reverse reaction, i.e. the pyrophosphorolytic cleavage of NAD(+). For the pyrophosphorolytic activity, can use NAD(+), NADH, NaAD, nicotinic acid adenine dinucleotide phosphate (NHD), nicotinamide guanine dinucleotide (NGD) as substrates. Fails to cleave phosphorylated dinucleotides NADP(+), NADPH and NaADP(+). Protects against axonal degeneration following injury. May be involved in the maintenance of axonal integrity. Also functions as a stress-response chaperone protein that prevents toxic aggregation of proteins; this function may be independent of its NAD(+) synthesis activity.</text>
</comment>
<sequence length="917" mass="102010">MAYDRAYVQAHTPADYRFPSQRLTKCPKDREPIVLLACGSFSPITYLHLRMFSMAQDYAASVGFHVVGGILSPVSDNYKKKGLAPARHRVEMCKLAAEKTSKWLIVDPWEANSPTYIPTARVLDHVNYEINEVMGGIECTDGTRKPCRIVLLAGLDLIQTMSAPGVWEEGDLNHILNNYGVFAVERTGTETSSALANLKQWEHNIHIIRQVITNDISSTKIRLLLKRNMTIDYLIPDDVINYIYEHNLYRDGDPSGESKGQDIAKNNTATAAVRGYRFLVERPDDSVATLGRIPRCLIVSQCHYAPSTSLYIVARAKVDMSGILRSKQGCWTCRLRKKKCDEARPQCSSCESLRITCHGYGPKPQWMDGGEREQAMIEDFKRKIRTTARQKRQKSPLAARGPDHRPHQQQQPVLIAMRPEVPDSVMGNDDKNDGSDGSRAGDGAGTGTIIHSSATSDTSAAPFHHSSASSSSSPLTRPSSTEGGRPDCEDYPSRNSSSFSIAPVNARDSMLLMHFLDQVIPAQYPLYRPRPLDGGRGWLLSLLLRSKSLFHGALALSSYHRLISILAGARPACRALAAARHQQHLESCLREVRCTMQEMTRANARSPEFAPGTLMSVIQLVLSEAFTGEADVWRMHLCGATEMYRCAMEGSTRHAKQTEEALAILRNNIPLEGEAAGLCENVASMRFISSAVLWLDIVGSVTEGSEPRLLSMHDLNLGTGSGIRLDEVMGCQNMVMAQIARTSALHAAPGTNDLDDKARNVQVADIQEALCRAEQQILALLQEEHEPQRKENTAIANVSLVFCHAARIYLHLVMNGFRDRDTLHYLVGVAVAYLRTEISPDLTAGLVCPLFMIGCAVVTTDDQELFRTTFSSHEFLNPLFQQRTRLLPILEEVWRERWKGEYSWSNVVRLSRDILLV</sequence>
<evidence type="ECO:0000259" key="24">
    <source>
        <dbReference type="PROSITE" id="PS50048"/>
    </source>
</evidence>
<feature type="region of interest" description="Disordered" evidence="23">
    <location>
        <begin position="385"/>
        <end position="499"/>
    </location>
</feature>
<dbReference type="SUPFAM" id="SSF52374">
    <property type="entry name" value="Nucleotidylyl transferase"/>
    <property type="match status" value="1"/>
</dbReference>
<accession>A0A8K0J726</accession>
<dbReference type="InterPro" id="IPR036864">
    <property type="entry name" value="Zn2-C6_fun-type_DNA-bd_sf"/>
</dbReference>
<comment type="catalytic activity">
    <reaction evidence="17">
        <text>nicotinate beta-D-ribonucleotide + ATP + H(+) = deamido-NAD(+) + diphosphate</text>
        <dbReference type="Rhea" id="RHEA:22860"/>
        <dbReference type="ChEBI" id="CHEBI:15378"/>
        <dbReference type="ChEBI" id="CHEBI:30616"/>
        <dbReference type="ChEBI" id="CHEBI:33019"/>
        <dbReference type="ChEBI" id="CHEBI:57502"/>
        <dbReference type="ChEBI" id="CHEBI:58437"/>
        <dbReference type="EC" id="2.7.7.18"/>
    </reaction>
</comment>
<evidence type="ECO:0000256" key="21">
    <source>
        <dbReference type="ARBA" id="ARBA00079369"/>
    </source>
</evidence>
<dbReference type="PROSITE" id="PS50048">
    <property type="entry name" value="ZN2_CY6_FUNGAL_2"/>
    <property type="match status" value="1"/>
</dbReference>
<keyword evidence="14" id="KW-0520">NAD</keyword>
<keyword evidence="9" id="KW-0662">Pyridine nucleotide biosynthesis</keyword>
<dbReference type="Gene3D" id="4.10.240.10">
    <property type="entry name" value="Zn(2)-C6 fungal-type DNA-binding domain"/>
    <property type="match status" value="1"/>
</dbReference>
<evidence type="ECO:0000256" key="8">
    <source>
        <dbReference type="ARBA" id="ARBA00012390"/>
    </source>
</evidence>
<evidence type="ECO:0000256" key="14">
    <source>
        <dbReference type="ARBA" id="ARBA00023027"/>
    </source>
</evidence>
<comment type="pathway">
    <text evidence="3">Cofactor biosynthesis; NAD(+) biosynthesis; NAD(+) from nicotinamide D-ribonucleotide: step 1/1.</text>
</comment>
<keyword evidence="10" id="KW-0808">Transferase</keyword>
<evidence type="ECO:0000256" key="12">
    <source>
        <dbReference type="ARBA" id="ARBA00022741"/>
    </source>
</evidence>
<keyword evidence="16" id="KW-0539">Nucleus</keyword>
<feature type="compositionally biased region" description="Basic residues" evidence="23">
    <location>
        <begin position="385"/>
        <end position="394"/>
    </location>
</feature>
<dbReference type="Gene3D" id="3.40.50.620">
    <property type="entry name" value="HUPs"/>
    <property type="match status" value="1"/>
</dbReference>
<dbReference type="OrthoDB" id="3251668at2759"/>
<organism evidence="25 26">
    <name type="scientific">Claviceps africana</name>
    <dbReference type="NCBI Taxonomy" id="83212"/>
    <lineage>
        <taxon>Eukaryota</taxon>
        <taxon>Fungi</taxon>
        <taxon>Dikarya</taxon>
        <taxon>Ascomycota</taxon>
        <taxon>Pezizomycotina</taxon>
        <taxon>Sordariomycetes</taxon>
        <taxon>Hypocreomycetidae</taxon>
        <taxon>Hypocreales</taxon>
        <taxon>Clavicipitaceae</taxon>
        <taxon>Claviceps</taxon>
    </lineage>
</organism>
<evidence type="ECO:0000256" key="9">
    <source>
        <dbReference type="ARBA" id="ARBA00022642"/>
    </source>
</evidence>
<gene>
    <name evidence="25" type="ORF">E4U42_004705</name>
</gene>
<comment type="subcellular location">
    <subcellularLocation>
        <location evidence="2">Mitochondrion</location>
    </subcellularLocation>
</comment>
<dbReference type="SMART" id="SM00066">
    <property type="entry name" value="GAL4"/>
    <property type="match status" value="1"/>
</dbReference>
<dbReference type="NCBIfam" id="TIGR00482">
    <property type="entry name" value="nicotinate (nicotinamide) nucleotide adenylyltransferase"/>
    <property type="match status" value="1"/>
</dbReference>
<keyword evidence="12" id="KW-0547">Nucleotide-binding</keyword>
<evidence type="ECO:0000256" key="3">
    <source>
        <dbReference type="ARBA" id="ARBA00004658"/>
    </source>
</evidence>
<evidence type="ECO:0000313" key="25">
    <source>
        <dbReference type="EMBL" id="KAG5924288.1"/>
    </source>
</evidence>
<evidence type="ECO:0000256" key="4">
    <source>
        <dbReference type="ARBA" id="ARBA00005019"/>
    </source>
</evidence>
<dbReference type="Pfam" id="PF11951">
    <property type="entry name" value="Fungal_trans_2"/>
    <property type="match status" value="1"/>
</dbReference>
<evidence type="ECO:0000256" key="11">
    <source>
        <dbReference type="ARBA" id="ARBA00022695"/>
    </source>
</evidence>
<dbReference type="GO" id="GO:0000981">
    <property type="term" value="F:DNA-binding transcription factor activity, RNA polymerase II-specific"/>
    <property type="evidence" value="ECO:0007669"/>
    <property type="project" value="InterPro"/>
</dbReference>
<evidence type="ECO:0000256" key="19">
    <source>
        <dbReference type="ARBA" id="ARBA00074013"/>
    </source>
</evidence>
<name>A0A8K0J726_9HYPO</name>
<evidence type="ECO:0000256" key="1">
    <source>
        <dbReference type="ARBA" id="ARBA00001946"/>
    </source>
</evidence>
<comment type="subunit">
    <text evidence="6">Homotetramer.</text>
</comment>
<dbReference type="InterPro" id="IPR001138">
    <property type="entry name" value="Zn2Cys6_DnaBD"/>
</dbReference>
<dbReference type="GO" id="GO:0000309">
    <property type="term" value="F:nicotinamide-nucleotide adenylyltransferase activity"/>
    <property type="evidence" value="ECO:0007669"/>
    <property type="project" value="UniProtKB-EC"/>
</dbReference>
<evidence type="ECO:0000256" key="2">
    <source>
        <dbReference type="ARBA" id="ARBA00004173"/>
    </source>
</evidence>
<dbReference type="PROSITE" id="PS00463">
    <property type="entry name" value="ZN2_CY6_FUNGAL_1"/>
    <property type="match status" value="1"/>
</dbReference>
<comment type="caution">
    <text evidence="25">The sequence shown here is derived from an EMBL/GenBank/DDBJ whole genome shotgun (WGS) entry which is preliminary data.</text>
</comment>
<dbReference type="GO" id="GO:0005759">
    <property type="term" value="C:mitochondrial matrix"/>
    <property type="evidence" value="ECO:0007669"/>
    <property type="project" value="UniProtKB-ARBA"/>
</dbReference>
<dbReference type="UniPathway" id="UPA00253">
    <property type="reaction ID" value="UER00332"/>
</dbReference>
<dbReference type="Pfam" id="PF01467">
    <property type="entry name" value="CTP_transf_like"/>
    <property type="match status" value="1"/>
</dbReference>
<keyword evidence="11" id="KW-0548">Nucleotidyltransferase</keyword>
<comment type="pathway">
    <text evidence="4">Cofactor biosynthesis; NAD(+) biosynthesis; deamido-NAD(+) from nicotinate D-ribonucleotide: step 1/1.</text>
</comment>
<dbReference type="GO" id="GO:0008270">
    <property type="term" value="F:zinc ion binding"/>
    <property type="evidence" value="ECO:0007669"/>
    <property type="project" value="InterPro"/>
</dbReference>
<dbReference type="GO" id="GO:0004515">
    <property type="term" value="F:nicotinate-nucleotide adenylyltransferase activity"/>
    <property type="evidence" value="ECO:0007669"/>
    <property type="project" value="UniProtKB-EC"/>
</dbReference>
<feature type="domain" description="Zn(2)-C6 fungal-type" evidence="24">
    <location>
        <begin position="329"/>
        <end position="357"/>
    </location>
</feature>
<dbReference type="Pfam" id="PF00172">
    <property type="entry name" value="Zn_clus"/>
    <property type="match status" value="1"/>
</dbReference>
<dbReference type="EMBL" id="SRPY01000421">
    <property type="protein sequence ID" value="KAG5924288.1"/>
    <property type="molecule type" value="Genomic_DNA"/>
</dbReference>
<evidence type="ECO:0000256" key="5">
    <source>
        <dbReference type="ARBA" id="ARBA00007064"/>
    </source>
</evidence>
<dbReference type="InterPro" id="IPR051182">
    <property type="entry name" value="Euk_NMN_adenylyltrnsfrase"/>
</dbReference>
<reference evidence="25" key="1">
    <citation type="journal article" date="2020" name="bioRxiv">
        <title>Whole genome comparisons of ergot fungi reveals the divergence and evolution of species within the genus Claviceps are the result of varying mechanisms driving genome evolution and host range expansion.</title>
        <authorList>
            <person name="Wyka S.A."/>
            <person name="Mondo S.J."/>
            <person name="Liu M."/>
            <person name="Dettman J."/>
            <person name="Nalam V."/>
            <person name="Broders K.D."/>
        </authorList>
    </citation>
    <scope>NUCLEOTIDE SEQUENCE</scope>
    <source>
        <strain evidence="25">CCC 489</strain>
    </source>
</reference>
<feature type="compositionally biased region" description="Low complexity" evidence="23">
    <location>
        <begin position="458"/>
        <end position="481"/>
    </location>
</feature>
<evidence type="ECO:0000256" key="18">
    <source>
        <dbReference type="ARBA" id="ARBA00049001"/>
    </source>
</evidence>
<dbReference type="PANTHER" id="PTHR12039">
    <property type="entry name" value="NICOTINAMIDE MONONUCLEOTIDE ADENYLYLTRANSFERASE"/>
    <property type="match status" value="1"/>
</dbReference>
<dbReference type="EC" id="2.7.7.18" evidence="7"/>
<proteinExistence type="inferred from homology"/>
<evidence type="ECO:0000256" key="16">
    <source>
        <dbReference type="ARBA" id="ARBA00023242"/>
    </source>
</evidence>
<dbReference type="PANTHER" id="PTHR12039:SF0">
    <property type="entry name" value="NICOTINAMIDE-NUCLEOTIDE ADENYLYLTRANSFERASE"/>
    <property type="match status" value="1"/>
</dbReference>
<keyword evidence="15" id="KW-0496">Mitochondrion</keyword>
<evidence type="ECO:0000256" key="7">
    <source>
        <dbReference type="ARBA" id="ARBA00012389"/>
    </source>
</evidence>
<dbReference type="FunFam" id="3.40.50.620:FF:000221">
    <property type="entry name" value="Nicotinamide/nicotinic acid mononucleotide adenylyltransferase 3"/>
    <property type="match status" value="1"/>
</dbReference>
<dbReference type="GO" id="GO:0009435">
    <property type="term" value="P:NAD+ biosynthetic process"/>
    <property type="evidence" value="ECO:0007669"/>
    <property type="project" value="UniProtKB-UniPathway"/>
</dbReference>